<organism evidence="3 4">
    <name type="scientific">Coprinellus micaceus</name>
    <name type="common">Glistening ink-cap mushroom</name>
    <name type="synonym">Coprinus micaceus</name>
    <dbReference type="NCBI Taxonomy" id="71717"/>
    <lineage>
        <taxon>Eukaryota</taxon>
        <taxon>Fungi</taxon>
        <taxon>Dikarya</taxon>
        <taxon>Basidiomycota</taxon>
        <taxon>Agaricomycotina</taxon>
        <taxon>Agaricomycetes</taxon>
        <taxon>Agaricomycetidae</taxon>
        <taxon>Agaricales</taxon>
        <taxon>Agaricineae</taxon>
        <taxon>Psathyrellaceae</taxon>
        <taxon>Coprinellus</taxon>
    </lineage>
</organism>
<name>A0A4Y7U0I0_COPMI</name>
<protein>
    <submittedName>
        <fullName evidence="3">Uncharacterized protein</fullName>
    </submittedName>
</protein>
<feature type="signal peptide" evidence="2">
    <location>
        <begin position="1"/>
        <end position="21"/>
    </location>
</feature>
<feature type="compositionally biased region" description="Polar residues" evidence="1">
    <location>
        <begin position="26"/>
        <end position="37"/>
    </location>
</feature>
<dbReference type="AlphaFoldDB" id="A0A4Y7U0I0"/>
<dbReference type="EMBL" id="QPFP01000001">
    <property type="protein sequence ID" value="TEB39568.1"/>
    <property type="molecule type" value="Genomic_DNA"/>
</dbReference>
<keyword evidence="4" id="KW-1185">Reference proteome</keyword>
<gene>
    <name evidence="3" type="ORF">FA13DRAFT_1784288</name>
</gene>
<evidence type="ECO:0000313" key="3">
    <source>
        <dbReference type="EMBL" id="TEB39568.1"/>
    </source>
</evidence>
<evidence type="ECO:0000256" key="1">
    <source>
        <dbReference type="SAM" id="MobiDB-lite"/>
    </source>
</evidence>
<reference evidence="3 4" key="1">
    <citation type="journal article" date="2019" name="Nat. Ecol. Evol.">
        <title>Megaphylogeny resolves global patterns of mushroom evolution.</title>
        <authorList>
            <person name="Varga T."/>
            <person name="Krizsan K."/>
            <person name="Foldi C."/>
            <person name="Dima B."/>
            <person name="Sanchez-Garcia M."/>
            <person name="Sanchez-Ramirez S."/>
            <person name="Szollosi G.J."/>
            <person name="Szarkandi J.G."/>
            <person name="Papp V."/>
            <person name="Albert L."/>
            <person name="Andreopoulos W."/>
            <person name="Angelini C."/>
            <person name="Antonin V."/>
            <person name="Barry K.W."/>
            <person name="Bougher N.L."/>
            <person name="Buchanan P."/>
            <person name="Buyck B."/>
            <person name="Bense V."/>
            <person name="Catcheside P."/>
            <person name="Chovatia M."/>
            <person name="Cooper J."/>
            <person name="Damon W."/>
            <person name="Desjardin D."/>
            <person name="Finy P."/>
            <person name="Geml J."/>
            <person name="Haridas S."/>
            <person name="Hughes K."/>
            <person name="Justo A."/>
            <person name="Karasinski D."/>
            <person name="Kautmanova I."/>
            <person name="Kiss B."/>
            <person name="Kocsube S."/>
            <person name="Kotiranta H."/>
            <person name="LaButti K.M."/>
            <person name="Lechner B.E."/>
            <person name="Liimatainen K."/>
            <person name="Lipzen A."/>
            <person name="Lukacs Z."/>
            <person name="Mihaltcheva S."/>
            <person name="Morgado L.N."/>
            <person name="Niskanen T."/>
            <person name="Noordeloos M.E."/>
            <person name="Ohm R.A."/>
            <person name="Ortiz-Santana B."/>
            <person name="Ovrebo C."/>
            <person name="Racz N."/>
            <person name="Riley R."/>
            <person name="Savchenko A."/>
            <person name="Shiryaev A."/>
            <person name="Soop K."/>
            <person name="Spirin V."/>
            <person name="Szebenyi C."/>
            <person name="Tomsovsky M."/>
            <person name="Tulloss R.E."/>
            <person name="Uehling J."/>
            <person name="Grigoriev I.V."/>
            <person name="Vagvolgyi C."/>
            <person name="Papp T."/>
            <person name="Martin F.M."/>
            <person name="Miettinen O."/>
            <person name="Hibbett D.S."/>
            <person name="Nagy L.G."/>
        </authorList>
    </citation>
    <scope>NUCLEOTIDE SEQUENCE [LARGE SCALE GENOMIC DNA]</scope>
    <source>
        <strain evidence="3 4">FP101781</strain>
    </source>
</reference>
<dbReference type="Proteomes" id="UP000298030">
    <property type="component" value="Unassembled WGS sequence"/>
</dbReference>
<feature type="chain" id="PRO_5021402968" evidence="2">
    <location>
        <begin position="22"/>
        <end position="205"/>
    </location>
</feature>
<keyword evidence="2" id="KW-0732">Signal</keyword>
<feature type="region of interest" description="Disordered" evidence="1">
    <location>
        <begin position="25"/>
        <end position="54"/>
    </location>
</feature>
<sequence>MREHPTINSLIAALIVRLLSGLSAPRSPSGQSNSSPYQHRRPFHSYHSNPDKCASRAPHHDYHDFLWAHTLPSHRDTLQHFPMPHRFTCYRPHSSLRLRNVQLRSGLNFDLTDLDHKHTYSPTGAVHTDVPPNGMPVVLLRNDRNIVRDWDVCIRLSGMWVCMAIVYPNGVKVGLGGSRDHPGDICIVDGVGGLPDAQRSVAEQF</sequence>
<accession>A0A4Y7U0I0</accession>
<evidence type="ECO:0000256" key="2">
    <source>
        <dbReference type="SAM" id="SignalP"/>
    </source>
</evidence>
<proteinExistence type="predicted"/>
<evidence type="ECO:0000313" key="4">
    <source>
        <dbReference type="Proteomes" id="UP000298030"/>
    </source>
</evidence>
<comment type="caution">
    <text evidence="3">The sequence shown here is derived from an EMBL/GenBank/DDBJ whole genome shotgun (WGS) entry which is preliminary data.</text>
</comment>